<organism evidence="1 2">
    <name type="scientific">Crenichthys baileyi</name>
    <name type="common">White River springfish</name>
    <dbReference type="NCBI Taxonomy" id="28760"/>
    <lineage>
        <taxon>Eukaryota</taxon>
        <taxon>Metazoa</taxon>
        <taxon>Chordata</taxon>
        <taxon>Craniata</taxon>
        <taxon>Vertebrata</taxon>
        <taxon>Euteleostomi</taxon>
        <taxon>Actinopterygii</taxon>
        <taxon>Neopterygii</taxon>
        <taxon>Teleostei</taxon>
        <taxon>Neoteleostei</taxon>
        <taxon>Acanthomorphata</taxon>
        <taxon>Ovalentaria</taxon>
        <taxon>Atherinomorphae</taxon>
        <taxon>Cyprinodontiformes</taxon>
        <taxon>Goodeidae</taxon>
        <taxon>Crenichthys</taxon>
    </lineage>
</organism>
<reference evidence="1 2" key="1">
    <citation type="submission" date="2021-06" db="EMBL/GenBank/DDBJ databases">
        <authorList>
            <person name="Palmer J.M."/>
        </authorList>
    </citation>
    <scope>NUCLEOTIDE SEQUENCE [LARGE SCALE GENOMIC DNA]</scope>
    <source>
        <strain evidence="1 2">MEX-2019</strain>
        <tissue evidence="1">Muscle</tissue>
    </source>
</reference>
<dbReference type="AlphaFoldDB" id="A0AAV9R0B7"/>
<gene>
    <name evidence="1" type="ORF">CRENBAI_015059</name>
</gene>
<evidence type="ECO:0000313" key="1">
    <source>
        <dbReference type="EMBL" id="KAK5602239.1"/>
    </source>
</evidence>
<proteinExistence type="predicted"/>
<sequence>MNRGEETLSRVVKFEETSTVNKRLATANLFSCGEWRLFYRPPKLHVTTLMRSRLSSFQTGRTAALGFVETASLLGTSLEHSLLLQASERKSSNAYTLISPFYE</sequence>
<name>A0AAV9R0B7_9TELE</name>
<accession>A0AAV9R0B7</accession>
<dbReference type="EMBL" id="JAHHUM010002624">
    <property type="protein sequence ID" value="KAK5602239.1"/>
    <property type="molecule type" value="Genomic_DNA"/>
</dbReference>
<comment type="caution">
    <text evidence="1">The sequence shown here is derived from an EMBL/GenBank/DDBJ whole genome shotgun (WGS) entry which is preliminary data.</text>
</comment>
<protein>
    <submittedName>
        <fullName evidence="1">Uncharacterized protein</fullName>
    </submittedName>
</protein>
<dbReference type="Proteomes" id="UP001311232">
    <property type="component" value="Unassembled WGS sequence"/>
</dbReference>
<keyword evidence="2" id="KW-1185">Reference proteome</keyword>
<evidence type="ECO:0000313" key="2">
    <source>
        <dbReference type="Proteomes" id="UP001311232"/>
    </source>
</evidence>